<dbReference type="InterPro" id="IPR000672">
    <property type="entry name" value="THF_DH/CycHdrlase"/>
</dbReference>
<feature type="domain" description="Tetrahydrofolate dehydrogenase/cyclohydrolase catalytic" evidence="15">
    <location>
        <begin position="275"/>
        <end position="389"/>
    </location>
</feature>
<evidence type="ECO:0000259" key="15">
    <source>
        <dbReference type="Pfam" id="PF00763"/>
    </source>
</evidence>
<evidence type="ECO:0000256" key="11">
    <source>
        <dbReference type="ARBA" id="ARBA00023268"/>
    </source>
</evidence>
<evidence type="ECO:0000256" key="1">
    <source>
        <dbReference type="ARBA" id="ARBA00004777"/>
    </source>
</evidence>
<feature type="domain" description="Tetrahydrofolate dehydrogenase/cyclohydrolase NAD(P)-binding" evidence="16">
    <location>
        <begin position="408"/>
        <end position="549"/>
    </location>
</feature>
<feature type="transmembrane region" description="Helical" evidence="14">
    <location>
        <begin position="127"/>
        <end position="146"/>
    </location>
</feature>
<organism evidence="17">
    <name type="scientific">Thermocrispum agreste</name>
    <dbReference type="NCBI Taxonomy" id="37925"/>
    <lineage>
        <taxon>Bacteria</taxon>
        <taxon>Bacillati</taxon>
        <taxon>Actinomycetota</taxon>
        <taxon>Actinomycetes</taxon>
        <taxon>Pseudonocardiales</taxon>
        <taxon>Pseudonocardiaceae</taxon>
        <taxon>Thermocrispum</taxon>
    </lineage>
</organism>
<dbReference type="Pfam" id="PF04657">
    <property type="entry name" value="DMT_YdcZ"/>
    <property type="match status" value="1"/>
</dbReference>
<dbReference type="GO" id="GO:0004488">
    <property type="term" value="F:methylenetetrahydrofolate dehydrogenase (NADP+) activity"/>
    <property type="evidence" value="ECO:0007669"/>
    <property type="project" value="UniProtKB-UniRule"/>
</dbReference>
<keyword evidence="14" id="KW-0812">Transmembrane</keyword>
<keyword evidence="5 12" id="KW-0658">Purine biosynthesis</keyword>
<keyword evidence="9 12" id="KW-0368">Histidine biosynthesis</keyword>
<keyword evidence="4 12" id="KW-0028">Amino-acid biosynthesis</keyword>
<dbReference type="InterPro" id="IPR020630">
    <property type="entry name" value="THF_DH/CycHdrlase_cat_dom"/>
</dbReference>
<feature type="region of interest" description="Disordered" evidence="13">
    <location>
        <begin position="226"/>
        <end position="253"/>
    </location>
</feature>
<sequence length="552" mass="56067">MLRVGGVTGRPVGGLLVDRAGLGPAGPQAITPQRRAGAVVMLIAVVITTGGGLTAVDGRVWLLVLPLLGGAAVAVQQAINGRVGVAAANPMTATLVNFVVGTAALLLGWAVSLMVQGGPGPLPSNPVLYTGGLIGVAFIALMALVVRWTGVLVLGLATIAGQLSGSLVLDLVLPTRDAPVTLTTVLGVGLRMVAIAVTVFRRRPRGLPRPERTPVAWPTAAAAGPVRQAGGAGADEVPSRAGEAGAAARRPGLTVRVPAVPDRHEDAGGMSAQVLDGKATKDAIFAELAPRVAALAERGVVPGLGTVLVGDDPASHSYVKMKHADSAKLGITSIRRDLPADTTQDELNAVIDELNADPACHGYIVQLPLPGHLDTSQVLERIDPAKDADGLAPLSLGRLVLNEPGPLPCTPRGIIELLRRYQVPIAGARVAVVGRGITVGRTLGLLLTRKSENATVIACHTGTRDLAAETRSADIVVAAAGVPHLITPEMVKPGAAVLDVGVSRVDGKLVGDVHPDVAEVAGYLAPNPGGVGPMTRAMLVTNVVEAAEAAAP</sequence>
<keyword evidence="8 12" id="KW-0560">Oxidoreductase</keyword>
<keyword evidence="3 12" id="KW-0554">One-carbon metabolism</keyword>
<dbReference type="SUPFAM" id="SSF53223">
    <property type="entry name" value="Aminoacid dehydrogenase-like, N-terminal domain"/>
    <property type="match status" value="1"/>
</dbReference>
<dbReference type="FunFam" id="3.40.50.10860:FF:000005">
    <property type="entry name" value="C-1-tetrahydrofolate synthase, cytoplasmic, putative"/>
    <property type="match status" value="1"/>
</dbReference>
<dbReference type="Pfam" id="PF00763">
    <property type="entry name" value="THF_DHG_CYH"/>
    <property type="match status" value="1"/>
</dbReference>
<comment type="catalytic activity">
    <reaction evidence="12">
        <text>(6R)-5,10-methylene-5,6,7,8-tetrahydrofolate + NADP(+) = (6R)-5,10-methenyltetrahydrofolate + NADPH</text>
        <dbReference type="Rhea" id="RHEA:22812"/>
        <dbReference type="ChEBI" id="CHEBI:15636"/>
        <dbReference type="ChEBI" id="CHEBI:57455"/>
        <dbReference type="ChEBI" id="CHEBI:57783"/>
        <dbReference type="ChEBI" id="CHEBI:58349"/>
        <dbReference type="EC" id="1.5.1.5"/>
    </reaction>
</comment>
<evidence type="ECO:0000256" key="10">
    <source>
        <dbReference type="ARBA" id="ARBA00023167"/>
    </source>
</evidence>
<dbReference type="InterPro" id="IPR020631">
    <property type="entry name" value="THF_DH/CycHdrlase_NAD-bd_dom"/>
</dbReference>
<dbReference type="EC" id="3.5.4.9" evidence="12"/>
<comment type="caution">
    <text evidence="12">Lacks conserved residue(s) required for the propagation of feature annotation.</text>
</comment>
<accession>A0A2W4JQM7</accession>
<dbReference type="AlphaFoldDB" id="A0A2W4JQM7"/>
<evidence type="ECO:0000256" key="5">
    <source>
        <dbReference type="ARBA" id="ARBA00022755"/>
    </source>
</evidence>
<evidence type="ECO:0000256" key="7">
    <source>
        <dbReference type="ARBA" id="ARBA00022857"/>
    </source>
</evidence>
<comment type="subunit">
    <text evidence="2 12">Homodimer.</text>
</comment>
<feature type="transmembrane region" description="Helical" evidence="14">
    <location>
        <begin position="179"/>
        <end position="200"/>
    </location>
</feature>
<feature type="transmembrane region" description="Helical" evidence="14">
    <location>
        <begin position="153"/>
        <end position="173"/>
    </location>
</feature>
<keyword evidence="7 12" id="KW-0521">NADP</keyword>
<feature type="compositionally biased region" description="Low complexity" evidence="13">
    <location>
        <begin position="240"/>
        <end position="252"/>
    </location>
</feature>
<dbReference type="PRINTS" id="PR00085">
    <property type="entry name" value="THFDHDRGNASE"/>
</dbReference>
<dbReference type="GO" id="GO:0005829">
    <property type="term" value="C:cytosol"/>
    <property type="evidence" value="ECO:0007669"/>
    <property type="project" value="TreeGrafter"/>
</dbReference>
<keyword evidence="14" id="KW-1133">Transmembrane helix</keyword>
<dbReference type="InterPro" id="IPR006750">
    <property type="entry name" value="YdcZ"/>
</dbReference>
<evidence type="ECO:0000256" key="4">
    <source>
        <dbReference type="ARBA" id="ARBA00022605"/>
    </source>
</evidence>
<comment type="catalytic activity">
    <reaction evidence="12">
        <text>(6R)-5,10-methenyltetrahydrofolate + H2O = (6R)-10-formyltetrahydrofolate + H(+)</text>
        <dbReference type="Rhea" id="RHEA:23700"/>
        <dbReference type="ChEBI" id="CHEBI:15377"/>
        <dbReference type="ChEBI" id="CHEBI:15378"/>
        <dbReference type="ChEBI" id="CHEBI:57455"/>
        <dbReference type="ChEBI" id="CHEBI:195366"/>
        <dbReference type="EC" id="3.5.4.9"/>
    </reaction>
</comment>
<feature type="binding site" evidence="12">
    <location>
        <begin position="434"/>
        <end position="436"/>
    </location>
    <ligand>
        <name>NADP(+)</name>
        <dbReference type="ChEBI" id="CHEBI:58349"/>
    </ligand>
</feature>
<dbReference type="GO" id="GO:0006164">
    <property type="term" value="P:purine nucleotide biosynthetic process"/>
    <property type="evidence" value="ECO:0007669"/>
    <property type="project" value="UniProtKB-KW"/>
</dbReference>
<dbReference type="GO" id="GO:0004477">
    <property type="term" value="F:methenyltetrahydrofolate cyclohydrolase activity"/>
    <property type="evidence" value="ECO:0007669"/>
    <property type="project" value="UniProtKB-UniRule"/>
</dbReference>
<dbReference type="PANTHER" id="PTHR48099">
    <property type="entry name" value="C-1-TETRAHYDROFOLATE SYNTHASE, CYTOPLASMIC-RELATED"/>
    <property type="match status" value="1"/>
</dbReference>
<evidence type="ECO:0000313" key="17">
    <source>
        <dbReference type="EMBL" id="PZN00702.1"/>
    </source>
</evidence>
<comment type="function">
    <text evidence="12">Catalyzes the oxidation of 5,10-methylenetetrahydrofolate to 5,10-methenyltetrahydrofolate and then the hydrolysis of 5,10-methenyltetrahydrofolate to 10-formyltetrahydrofolate.</text>
</comment>
<dbReference type="InterPro" id="IPR046346">
    <property type="entry name" value="Aminoacid_DH-like_N_sf"/>
</dbReference>
<comment type="caution">
    <text evidence="17">The sequence shown here is derived from an EMBL/GenBank/DDBJ whole genome shotgun (WGS) entry which is preliminary data.</text>
</comment>
<dbReference type="SUPFAM" id="SSF51735">
    <property type="entry name" value="NAD(P)-binding Rossmann-fold domains"/>
    <property type="match status" value="1"/>
</dbReference>
<proteinExistence type="inferred from homology"/>
<gene>
    <name evidence="12" type="primary">folD</name>
    <name evidence="17" type="ORF">DIU77_02910</name>
</gene>
<dbReference type="GO" id="GO:0035999">
    <property type="term" value="P:tetrahydrofolate interconversion"/>
    <property type="evidence" value="ECO:0007669"/>
    <property type="project" value="UniProtKB-UniRule"/>
</dbReference>
<keyword evidence="6 12" id="KW-0378">Hydrolase</keyword>
<comment type="pathway">
    <text evidence="1 12">One-carbon metabolism; tetrahydrofolate interconversion.</text>
</comment>
<feature type="transmembrane region" description="Helical" evidence="14">
    <location>
        <begin position="60"/>
        <end position="79"/>
    </location>
</feature>
<feature type="transmembrane region" description="Helical" evidence="14">
    <location>
        <begin position="91"/>
        <end position="115"/>
    </location>
</feature>
<keyword evidence="10 12" id="KW-0486">Methionine biosynthesis</keyword>
<evidence type="ECO:0000256" key="8">
    <source>
        <dbReference type="ARBA" id="ARBA00023002"/>
    </source>
</evidence>
<feature type="binding site" evidence="12">
    <location>
        <position position="502"/>
    </location>
    <ligand>
        <name>NADP(+)</name>
        <dbReference type="ChEBI" id="CHEBI:58349"/>
    </ligand>
</feature>
<dbReference type="GO" id="GO:0000105">
    <property type="term" value="P:L-histidine biosynthetic process"/>
    <property type="evidence" value="ECO:0007669"/>
    <property type="project" value="UniProtKB-KW"/>
</dbReference>
<dbReference type="Pfam" id="PF02882">
    <property type="entry name" value="THF_DHG_CYH_C"/>
    <property type="match status" value="1"/>
</dbReference>
<dbReference type="Gene3D" id="3.40.50.720">
    <property type="entry name" value="NAD(P)-binding Rossmann-like Domain"/>
    <property type="match status" value="1"/>
</dbReference>
<evidence type="ECO:0000256" key="14">
    <source>
        <dbReference type="SAM" id="Phobius"/>
    </source>
</evidence>
<dbReference type="InterPro" id="IPR036291">
    <property type="entry name" value="NAD(P)-bd_dom_sf"/>
</dbReference>
<name>A0A2W4JQM7_9PSEU</name>
<evidence type="ECO:0000256" key="3">
    <source>
        <dbReference type="ARBA" id="ARBA00022563"/>
    </source>
</evidence>
<protein>
    <recommendedName>
        <fullName evidence="12">Bifunctional protein FolD</fullName>
    </recommendedName>
    <domain>
        <recommendedName>
            <fullName evidence="12">Methylenetetrahydrofolate dehydrogenase</fullName>
            <ecNumber evidence="12">1.5.1.5</ecNumber>
        </recommendedName>
    </domain>
    <domain>
        <recommendedName>
            <fullName evidence="12">Methenyltetrahydrofolate cyclohydrolase</fullName>
            <ecNumber evidence="12">3.5.4.9</ecNumber>
        </recommendedName>
    </domain>
</protein>
<keyword evidence="14" id="KW-0472">Membrane</keyword>
<feature type="transmembrane region" description="Helical" evidence="14">
    <location>
        <begin position="36"/>
        <end position="54"/>
    </location>
</feature>
<dbReference type="CDD" id="cd01080">
    <property type="entry name" value="NAD_bind_m-THF_DH_Cyclohyd"/>
    <property type="match status" value="1"/>
</dbReference>
<evidence type="ECO:0000256" key="6">
    <source>
        <dbReference type="ARBA" id="ARBA00022801"/>
    </source>
</evidence>
<dbReference type="EMBL" id="QGUI01000067">
    <property type="protein sequence ID" value="PZN00702.1"/>
    <property type="molecule type" value="Genomic_DNA"/>
</dbReference>
<dbReference type="HAMAP" id="MF_01576">
    <property type="entry name" value="THF_DHG_CYH"/>
    <property type="match status" value="1"/>
</dbReference>
<reference evidence="17" key="1">
    <citation type="submission" date="2018-05" db="EMBL/GenBank/DDBJ databases">
        <authorList>
            <person name="Lanie J.A."/>
            <person name="Ng W.-L."/>
            <person name="Kazmierczak K.M."/>
            <person name="Andrzejewski T.M."/>
            <person name="Davidsen T.M."/>
            <person name="Wayne K.J."/>
            <person name="Tettelin H."/>
            <person name="Glass J.I."/>
            <person name="Rusch D."/>
            <person name="Podicherti R."/>
            <person name="Tsui H.-C.T."/>
            <person name="Winkler M.E."/>
        </authorList>
    </citation>
    <scope>NUCLEOTIDE SEQUENCE</scope>
    <source>
        <strain evidence="17">ZC4RG45</strain>
    </source>
</reference>
<dbReference type="PANTHER" id="PTHR48099:SF5">
    <property type="entry name" value="C-1-TETRAHYDROFOLATE SYNTHASE, CYTOPLASMIC"/>
    <property type="match status" value="1"/>
</dbReference>
<evidence type="ECO:0000256" key="2">
    <source>
        <dbReference type="ARBA" id="ARBA00011738"/>
    </source>
</evidence>
<evidence type="ECO:0000256" key="12">
    <source>
        <dbReference type="HAMAP-Rule" id="MF_01576"/>
    </source>
</evidence>
<dbReference type="UniPathway" id="UPA00193"/>
<evidence type="ECO:0000256" key="9">
    <source>
        <dbReference type="ARBA" id="ARBA00023102"/>
    </source>
</evidence>
<dbReference type="Gene3D" id="3.40.50.10860">
    <property type="entry name" value="Leucine Dehydrogenase, chain A, domain 1"/>
    <property type="match status" value="1"/>
</dbReference>
<comment type="similarity">
    <text evidence="12">Belongs to the tetrahydrofolate dehydrogenase/cyclohydrolase family.</text>
</comment>
<keyword evidence="11 12" id="KW-0511">Multifunctional enzyme</keyword>
<dbReference type="STRING" id="1111738.GCA_000427905_01581"/>
<dbReference type="NCBIfam" id="NF010789">
    <property type="entry name" value="PRK14193.1"/>
    <property type="match status" value="1"/>
</dbReference>
<evidence type="ECO:0000259" key="16">
    <source>
        <dbReference type="Pfam" id="PF02882"/>
    </source>
</evidence>
<dbReference type="EC" id="1.5.1.5" evidence="12"/>
<evidence type="ECO:0000256" key="13">
    <source>
        <dbReference type="SAM" id="MobiDB-lite"/>
    </source>
</evidence>
<dbReference type="GO" id="GO:0009086">
    <property type="term" value="P:methionine biosynthetic process"/>
    <property type="evidence" value="ECO:0007669"/>
    <property type="project" value="UniProtKB-KW"/>
</dbReference>